<dbReference type="Proteomes" id="UP000035009">
    <property type="component" value="Unassembled WGS sequence"/>
</dbReference>
<dbReference type="STRING" id="410332.SAMN04488550_3365"/>
<sequence length="209" mass="22997">MFTRIQGRTPDLNVLVLPGGTDFSYRPFSPWQGSAVRMYPFTASIRATFGSRVRVHQAQYRVYGWNGGQASPMPYARHALEVLTRENPDAPVAVIGHSMGGRIAAQLGDDERVTDILALAPWWQYADWRQIHDGARVVAVHGEADTVTYPARTAKGIAELADRGLDATYIGVPGGGHPMLDHVGLWHSEALAFVRHSLQRARVLDEVTA</sequence>
<dbReference type="AlphaFoldDB" id="M3T962"/>
<organism evidence="1 2">
    <name type="scientific">Gordonia malaquae NBRC 108250</name>
    <dbReference type="NCBI Taxonomy" id="1223542"/>
    <lineage>
        <taxon>Bacteria</taxon>
        <taxon>Bacillati</taxon>
        <taxon>Actinomycetota</taxon>
        <taxon>Actinomycetes</taxon>
        <taxon>Mycobacteriales</taxon>
        <taxon>Gordoniaceae</taxon>
        <taxon>Gordonia</taxon>
    </lineage>
</organism>
<proteinExistence type="predicted"/>
<dbReference type="RefSeq" id="WP_008375770.1">
    <property type="nucleotide sequence ID" value="NZ_BAOP01000001.1"/>
</dbReference>
<dbReference type="eggNOG" id="COG2945">
    <property type="taxonomic scope" value="Bacteria"/>
</dbReference>
<name>M3T962_GORML</name>
<dbReference type="OrthoDB" id="3366509at2"/>
<dbReference type="InterPro" id="IPR029058">
    <property type="entry name" value="AB_hydrolase_fold"/>
</dbReference>
<accession>M3T962</accession>
<evidence type="ECO:0000313" key="1">
    <source>
        <dbReference type="EMBL" id="GAC77976.1"/>
    </source>
</evidence>
<dbReference type="EMBL" id="BAOP01000001">
    <property type="protein sequence ID" value="GAC77976.1"/>
    <property type="molecule type" value="Genomic_DNA"/>
</dbReference>
<reference evidence="1 2" key="1">
    <citation type="submission" date="2013-02" db="EMBL/GenBank/DDBJ databases">
        <title>Whole genome shotgun sequence of Gordonia malaquae NBRC 108250.</title>
        <authorList>
            <person name="Yoshida I."/>
            <person name="Hosoyama A."/>
            <person name="Tsuchikane K."/>
            <person name="Ando Y."/>
            <person name="Baba S."/>
            <person name="Ohji S."/>
            <person name="Hamada M."/>
            <person name="Tamura T."/>
            <person name="Yamazoe A."/>
            <person name="Yamazaki S."/>
            <person name="Fujita N."/>
        </authorList>
    </citation>
    <scope>NUCLEOTIDE SEQUENCE [LARGE SCALE GENOMIC DNA]</scope>
    <source>
        <strain evidence="1 2">NBRC 108250</strain>
    </source>
</reference>
<evidence type="ECO:0000313" key="2">
    <source>
        <dbReference type="Proteomes" id="UP000035009"/>
    </source>
</evidence>
<protein>
    <submittedName>
        <fullName evidence="1">Uncharacterized protein</fullName>
    </submittedName>
</protein>
<dbReference type="SUPFAM" id="SSF53474">
    <property type="entry name" value="alpha/beta-Hydrolases"/>
    <property type="match status" value="1"/>
</dbReference>
<dbReference type="Gene3D" id="3.40.50.1820">
    <property type="entry name" value="alpha/beta hydrolase"/>
    <property type="match status" value="1"/>
</dbReference>
<comment type="caution">
    <text evidence="1">The sequence shown here is derived from an EMBL/GenBank/DDBJ whole genome shotgun (WGS) entry which is preliminary data.</text>
</comment>
<keyword evidence="2" id="KW-1185">Reference proteome</keyword>
<gene>
    <name evidence="1" type="ORF">GM1_001_01010</name>
</gene>